<reference evidence="1 2" key="2">
    <citation type="submission" date="2020-04" db="EMBL/GenBank/DDBJ databases">
        <title>Genome sequencing and assembly of multiple isolates from the Colletotrichum gloeosporioides species complex.</title>
        <authorList>
            <person name="Gan P."/>
            <person name="Shirasu K."/>
        </authorList>
    </citation>
    <scope>NUCLEOTIDE SEQUENCE [LARGE SCALE GENOMIC DNA]</scope>
    <source>
        <strain evidence="1 2">Nara gc5</strain>
    </source>
</reference>
<dbReference type="AlphaFoldDB" id="A0A7J6IZ22"/>
<protein>
    <submittedName>
        <fullName evidence="1">Uncharacterized protein</fullName>
    </submittedName>
</protein>
<dbReference type="InParanoid" id="A0A7J6IZ22"/>
<organism evidence="1 2">
    <name type="scientific">Colletotrichum fructicola (strain Nara gc5)</name>
    <name type="common">Anthracnose fungus</name>
    <name type="synonym">Colletotrichum gloeosporioides (strain Nara gc5)</name>
    <dbReference type="NCBI Taxonomy" id="1213859"/>
    <lineage>
        <taxon>Eukaryota</taxon>
        <taxon>Fungi</taxon>
        <taxon>Dikarya</taxon>
        <taxon>Ascomycota</taxon>
        <taxon>Pezizomycotina</taxon>
        <taxon>Sordariomycetes</taxon>
        <taxon>Hypocreomycetidae</taxon>
        <taxon>Glomerellales</taxon>
        <taxon>Glomerellaceae</taxon>
        <taxon>Colletotrichum</taxon>
        <taxon>Colletotrichum gloeosporioides species complex</taxon>
    </lineage>
</organism>
<name>A0A7J6IZ22_COLFN</name>
<dbReference type="Proteomes" id="UP000011096">
    <property type="component" value="Unassembled WGS sequence"/>
</dbReference>
<comment type="caution">
    <text evidence="1">The sequence shown here is derived from an EMBL/GenBank/DDBJ whole genome shotgun (WGS) entry which is preliminary data.</text>
</comment>
<sequence length="81" mass="9028">MLEVPPPLTVCTVCSQGPSTCISILLRCRFCKGIDRQGRKNTHLFSPTLCFPARGFNRSQAGGSRHARVRRLSFSDCLVQF</sequence>
<evidence type="ECO:0000313" key="1">
    <source>
        <dbReference type="EMBL" id="KAF4482376.1"/>
    </source>
</evidence>
<evidence type="ECO:0000313" key="2">
    <source>
        <dbReference type="Proteomes" id="UP000011096"/>
    </source>
</evidence>
<reference evidence="1 2" key="1">
    <citation type="submission" date="2012-08" db="EMBL/GenBank/DDBJ databases">
        <authorList>
            <person name="Gan P.H.P."/>
            <person name="Ikeda K."/>
            <person name="Irieda H."/>
            <person name="Narusaka M."/>
            <person name="O'Connell R.J."/>
            <person name="Narusaka Y."/>
            <person name="Takano Y."/>
            <person name="Kubo Y."/>
            <person name="Shirasu K."/>
        </authorList>
    </citation>
    <scope>NUCLEOTIDE SEQUENCE [LARGE SCALE GENOMIC DNA]</scope>
    <source>
        <strain evidence="1 2">Nara gc5</strain>
    </source>
</reference>
<dbReference type="RefSeq" id="XP_066008420.1">
    <property type="nucleotide sequence ID" value="XM_066152149.1"/>
</dbReference>
<gene>
    <name evidence="1" type="ORF">CGGC5_v009269</name>
</gene>
<dbReference type="GeneID" id="43618756"/>
<keyword evidence="2" id="KW-1185">Reference proteome</keyword>
<proteinExistence type="predicted"/>
<dbReference type="EMBL" id="ANPB02000005">
    <property type="protein sequence ID" value="KAF4482376.1"/>
    <property type="molecule type" value="Genomic_DNA"/>
</dbReference>
<accession>A0A7J6IZ22</accession>